<dbReference type="PANTHER" id="PTHR44591">
    <property type="entry name" value="STRESS RESPONSE REGULATOR PROTEIN 1"/>
    <property type="match status" value="1"/>
</dbReference>
<dbReference type="PROSITE" id="PS50110">
    <property type="entry name" value="RESPONSE_REGULATORY"/>
    <property type="match status" value="1"/>
</dbReference>
<keyword evidence="5" id="KW-1185">Reference proteome</keyword>
<accession>A0A1N6EYR6</accession>
<dbReference type="Pfam" id="PF00072">
    <property type="entry name" value="Response_reg"/>
    <property type="match status" value="1"/>
</dbReference>
<name>A0A1N6EYR6_9FLAO</name>
<dbReference type="AlphaFoldDB" id="A0A1N6EYR6"/>
<dbReference type="InterPro" id="IPR001789">
    <property type="entry name" value="Sig_transdc_resp-reg_receiver"/>
</dbReference>
<evidence type="ECO:0000259" key="3">
    <source>
        <dbReference type="PROSITE" id="PS50110"/>
    </source>
</evidence>
<dbReference type="EMBL" id="FSRQ01000001">
    <property type="protein sequence ID" value="SIN88146.1"/>
    <property type="molecule type" value="Genomic_DNA"/>
</dbReference>
<evidence type="ECO:0000256" key="2">
    <source>
        <dbReference type="PROSITE-ProRule" id="PRU00169"/>
    </source>
</evidence>
<dbReference type="OrthoDB" id="1260794at2"/>
<dbReference type="Gene3D" id="3.40.50.2300">
    <property type="match status" value="1"/>
</dbReference>
<dbReference type="STRING" id="59733.SAMN05421769_0824"/>
<gene>
    <name evidence="4" type="ORF">SAMN05421769_0824</name>
</gene>
<dbReference type="PANTHER" id="PTHR44591:SF3">
    <property type="entry name" value="RESPONSE REGULATORY DOMAIN-CONTAINING PROTEIN"/>
    <property type="match status" value="1"/>
</dbReference>
<evidence type="ECO:0000256" key="1">
    <source>
        <dbReference type="ARBA" id="ARBA00022553"/>
    </source>
</evidence>
<keyword evidence="1 2" id="KW-0597">Phosphoprotein</keyword>
<reference evidence="5" key="1">
    <citation type="submission" date="2016-12" db="EMBL/GenBank/DDBJ databases">
        <authorList>
            <person name="Varghese N."/>
            <person name="Submissions S."/>
        </authorList>
    </citation>
    <scope>NUCLEOTIDE SEQUENCE [LARGE SCALE GENOMIC DNA]</scope>
    <source>
        <strain evidence="5">DSM 16779</strain>
    </source>
</reference>
<protein>
    <submittedName>
        <fullName evidence="4">Response regulator receiver domain-containing protein</fullName>
    </submittedName>
</protein>
<dbReference type="InterPro" id="IPR050595">
    <property type="entry name" value="Bact_response_regulator"/>
</dbReference>
<sequence>MDKKIVLIQDNEETLNIMDEVLKDEGFDVVPSLTTEPIDKLDEIEPDVLIVDDHIKGKKTGSEVIAELKSDPETEDLSAILTSTSYDLPKTAENCNADDYIEKPFDIDHLIDVVNKNS</sequence>
<organism evidence="4 5">
    <name type="scientific">Chryseobacterium scophthalmum</name>
    <dbReference type="NCBI Taxonomy" id="59733"/>
    <lineage>
        <taxon>Bacteria</taxon>
        <taxon>Pseudomonadati</taxon>
        <taxon>Bacteroidota</taxon>
        <taxon>Flavobacteriia</taxon>
        <taxon>Flavobacteriales</taxon>
        <taxon>Weeksellaceae</taxon>
        <taxon>Chryseobacterium group</taxon>
        <taxon>Chryseobacterium</taxon>
    </lineage>
</organism>
<evidence type="ECO:0000313" key="5">
    <source>
        <dbReference type="Proteomes" id="UP000184782"/>
    </source>
</evidence>
<feature type="modified residue" description="4-aspartylphosphate" evidence="2">
    <location>
        <position position="52"/>
    </location>
</feature>
<feature type="domain" description="Response regulatory" evidence="3">
    <location>
        <begin position="4"/>
        <end position="118"/>
    </location>
</feature>
<evidence type="ECO:0000313" key="4">
    <source>
        <dbReference type="EMBL" id="SIN88146.1"/>
    </source>
</evidence>
<dbReference type="Proteomes" id="UP000184782">
    <property type="component" value="Unassembled WGS sequence"/>
</dbReference>
<dbReference type="SMART" id="SM00448">
    <property type="entry name" value="REC"/>
    <property type="match status" value="1"/>
</dbReference>
<dbReference type="GO" id="GO:0000160">
    <property type="term" value="P:phosphorelay signal transduction system"/>
    <property type="evidence" value="ECO:0007669"/>
    <property type="project" value="InterPro"/>
</dbReference>
<dbReference type="RefSeq" id="WP_074228993.1">
    <property type="nucleotide sequence ID" value="NZ_CP177162.1"/>
</dbReference>
<proteinExistence type="predicted"/>
<dbReference type="SUPFAM" id="SSF52172">
    <property type="entry name" value="CheY-like"/>
    <property type="match status" value="1"/>
</dbReference>
<dbReference type="InterPro" id="IPR011006">
    <property type="entry name" value="CheY-like_superfamily"/>
</dbReference>